<feature type="domain" description="Ig-like" evidence="9">
    <location>
        <begin position="39"/>
        <end position="130"/>
    </location>
</feature>
<evidence type="ECO:0000256" key="2">
    <source>
        <dbReference type="ARBA" id="ARBA00023157"/>
    </source>
</evidence>
<dbReference type="CTD" id="125931"/>
<dbReference type="SMART" id="SM00408">
    <property type="entry name" value="IGc2"/>
    <property type="match status" value="4"/>
</dbReference>
<dbReference type="FunFam" id="2.60.40.10:FF:000244">
    <property type="entry name" value="carcinoembryonic antigen-related cell adhesion molecule 16"/>
    <property type="match status" value="2"/>
</dbReference>
<sequence length="575" mass="62851">MGLAALWSCWWTGVLLSASLLTIWNLPAEAQLALQAGPPNTQKLLAKPTISTSQGIVIEHRGVVTFRCYTVNINVSIHWVSNNIPLVLNERMQLSADGKSLTIFTVQREDAGIYQCEVWGASEVQSSDITLLEVYYGPDPVEIKVDSGILRGGVVEVTKGSTVNFQAETQSYPAATYTWYLPNDSILPPTTRTLTIPAVSGKDEGIYRCLVFNSATHMSHLGALKVLVLASQQSLAKPCVVSPSMDFVENTSSVALTCQSTYEGISVRWFREGRALLPSERLVLSTDNRTLVIHSLQRDDTGPYQCEIWTWDREAWSDPLWLTINYGPDRVDITRDTVSVVLSTVEVKLDSNLTLQCWAESQPGAQYCWSCEHLGGEYTGGQLVITAVTWAHQGACSCTASNPLTGLARSASILVHVVGSQSPSLSAGTIAGIVTGVLSVIALVAGLGYYSRKAGWLSKILGDDPVSKASQPTSGRKHSTEPSADKPRPLSFRIPEIQEHTRVNQMFWSAPPQHFYETKLPPAIPGGFALRPRNPQSKLPELPVGPFLPEKNRESNYQTLIHPDDDIYCQIGSKA</sequence>
<evidence type="ECO:0000313" key="11">
    <source>
        <dbReference type="RefSeq" id="XP_004873180.1"/>
    </source>
</evidence>
<reference evidence="11" key="1">
    <citation type="submission" date="2025-08" db="UniProtKB">
        <authorList>
            <consortium name="RefSeq"/>
        </authorList>
    </citation>
    <scope>IDENTIFICATION</scope>
</reference>
<evidence type="ECO:0000256" key="7">
    <source>
        <dbReference type="SAM" id="Phobius"/>
    </source>
</evidence>
<feature type="chain" id="PRO_5043668635" evidence="8">
    <location>
        <begin position="31"/>
        <end position="575"/>
    </location>
</feature>
<gene>
    <name evidence="11" type="primary">Ceacam20</name>
</gene>
<evidence type="ECO:0000256" key="8">
    <source>
        <dbReference type="SAM" id="SignalP"/>
    </source>
</evidence>
<feature type="domain" description="Ig-like" evidence="9">
    <location>
        <begin position="238"/>
        <end position="308"/>
    </location>
</feature>
<name>A0AAX6QE23_HETGA</name>
<keyword evidence="7" id="KW-0472">Membrane</keyword>
<evidence type="ECO:0000256" key="6">
    <source>
        <dbReference type="SAM" id="MobiDB-lite"/>
    </source>
</evidence>
<feature type="compositionally biased region" description="Basic and acidic residues" evidence="6">
    <location>
        <begin position="478"/>
        <end position="488"/>
    </location>
</feature>
<dbReference type="KEGG" id="hgl:101711809"/>
<dbReference type="SUPFAM" id="SSF48726">
    <property type="entry name" value="Immunoglobulin"/>
    <property type="match status" value="4"/>
</dbReference>
<evidence type="ECO:0000256" key="1">
    <source>
        <dbReference type="ARBA" id="ARBA00022729"/>
    </source>
</evidence>
<keyword evidence="3" id="KW-0325">Glycoprotein</keyword>
<feature type="domain" description="Ig-like" evidence="9">
    <location>
        <begin position="328"/>
        <end position="414"/>
    </location>
</feature>
<keyword evidence="1 8" id="KW-0732">Signal</keyword>
<keyword evidence="2" id="KW-1015">Disulfide bond</keyword>
<dbReference type="GeneID" id="101711809"/>
<dbReference type="Gene3D" id="2.60.40.10">
    <property type="entry name" value="Immunoglobulins"/>
    <property type="match status" value="4"/>
</dbReference>
<evidence type="ECO:0000313" key="10">
    <source>
        <dbReference type="Proteomes" id="UP000694906"/>
    </source>
</evidence>
<proteinExistence type="inferred from homology"/>
<dbReference type="PROSITE" id="PS50835">
    <property type="entry name" value="IG_LIKE"/>
    <property type="match status" value="4"/>
</dbReference>
<dbReference type="PANTHER" id="PTHR44337:SF20">
    <property type="entry name" value="CARCINOEMBRYONIC ANTIGEN-RELATED CELL ADHESION MOLECULE 5-RELATED"/>
    <property type="match status" value="1"/>
</dbReference>
<dbReference type="PANTHER" id="PTHR44337">
    <property type="entry name" value="CARCINOEMBRYONIC ANTIGEN-RELATED CELL ADHESION MOLECULE 8"/>
    <property type="match status" value="1"/>
</dbReference>
<dbReference type="InterPro" id="IPR003599">
    <property type="entry name" value="Ig_sub"/>
</dbReference>
<keyword evidence="4" id="KW-0393">Immunoglobulin domain</keyword>
<dbReference type="InterPro" id="IPR003598">
    <property type="entry name" value="Ig_sub2"/>
</dbReference>
<protein>
    <submittedName>
        <fullName evidence="11">Carcinoembryonic antigen-related cell adhesion molecule 20 isoform X1</fullName>
    </submittedName>
</protein>
<feature type="transmembrane region" description="Helical" evidence="7">
    <location>
        <begin position="430"/>
        <end position="450"/>
    </location>
</feature>
<evidence type="ECO:0000256" key="4">
    <source>
        <dbReference type="ARBA" id="ARBA00023319"/>
    </source>
</evidence>
<accession>A0AAX6QE23</accession>
<dbReference type="GO" id="GO:0007157">
    <property type="term" value="P:heterophilic cell-cell adhesion via plasma membrane cell adhesion molecules"/>
    <property type="evidence" value="ECO:0007669"/>
    <property type="project" value="TreeGrafter"/>
</dbReference>
<dbReference type="CDD" id="cd00096">
    <property type="entry name" value="Ig"/>
    <property type="match status" value="1"/>
</dbReference>
<evidence type="ECO:0000259" key="9">
    <source>
        <dbReference type="PROSITE" id="PS50835"/>
    </source>
</evidence>
<dbReference type="Proteomes" id="UP000694906">
    <property type="component" value="Unplaced"/>
</dbReference>
<dbReference type="SMART" id="SM00409">
    <property type="entry name" value="IG"/>
    <property type="match status" value="4"/>
</dbReference>
<dbReference type="GO" id="GO:0009986">
    <property type="term" value="C:cell surface"/>
    <property type="evidence" value="ECO:0007669"/>
    <property type="project" value="TreeGrafter"/>
</dbReference>
<keyword evidence="7" id="KW-0812">Transmembrane</keyword>
<comment type="similarity">
    <text evidence="5">Belongs to the immunoglobulin superfamily. CEA family.</text>
</comment>
<feature type="region of interest" description="Disordered" evidence="6">
    <location>
        <begin position="466"/>
        <end position="490"/>
    </location>
</feature>
<evidence type="ECO:0000256" key="5">
    <source>
        <dbReference type="ARBA" id="ARBA00038222"/>
    </source>
</evidence>
<feature type="signal peptide" evidence="8">
    <location>
        <begin position="1"/>
        <end position="30"/>
    </location>
</feature>
<feature type="domain" description="Ig-like" evidence="9">
    <location>
        <begin position="138"/>
        <end position="219"/>
    </location>
</feature>
<organism evidence="10 11">
    <name type="scientific">Heterocephalus glaber</name>
    <name type="common">Naked mole rat</name>
    <dbReference type="NCBI Taxonomy" id="10181"/>
    <lineage>
        <taxon>Eukaryota</taxon>
        <taxon>Metazoa</taxon>
        <taxon>Chordata</taxon>
        <taxon>Craniata</taxon>
        <taxon>Vertebrata</taxon>
        <taxon>Euteleostomi</taxon>
        <taxon>Mammalia</taxon>
        <taxon>Eutheria</taxon>
        <taxon>Euarchontoglires</taxon>
        <taxon>Glires</taxon>
        <taxon>Rodentia</taxon>
        <taxon>Hystricomorpha</taxon>
        <taxon>Bathyergidae</taxon>
        <taxon>Heterocephalus</taxon>
    </lineage>
</organism>
<dbReference type="RefSeq" id="XP_004873180.1">
    <property type="nucleotide sequence ID" value="XM_004873123.3"/>
</dbReference>
<dbReference type="InterPro" id="IPR013783">
    <property type="entry name" value="Ig-like_fold"/>
</dbReference>
<keyword evidence="7" id="KW-1133">Transmembrane helix</keyword>
<dbReference type="InterPro" id="IPR052598">
    <property type="entry name" value="IgSF_CEA-related"/>
</dbReference>
<dbReference type="InterPro" id="IPR036179">
    <property type="entry name" value="Ig-like_dom_sf"/>
</dbReference>
<dbReference type="Pfam" id="PF13927">
    <property type="entry name" value="Ig_3"/>
    <property type="match status" value="3"/>
</dbReference>
<evidence type="ECO:0000256" key="3">
    <source>
        <dbReference type="ARBA" id="ARBA00023180"/>
    </source>
</evidence>
<keyword evidence="10" id="KW-1185">Reference proteome</keyword>
<dbReference type="InterPro" id="IPR007110">
    <property type="entry name" value="Ig-like_dom"/>
</dbReference>
<dbReference type="AlphaFoldDB" id="A0AAX6QE23"/>